<gene>
    <name evidence="4" type="ORF">RE431_01885</name>
</gene>
<dbReference type="SUPFAM" id="SSF46689">
    <property type="entry name" value="Homeodomain-like"/>
    <property type="match status" value="1"/>
</dbReference>
<feature type="domain" description="HTH tetR-type" evidence="3">
    <location>
        <begin position="15"/>
        <end position="73"/>
    </location>
</feature>
<dbReference type="PROSITE" id="PS50977">
    <property type="entry name" value="HTH_TETR_2"/>
    <property type="match status" value="1"/>
</dbReference>
<evidence type="ECO:0000313" key="4">
    <source>
        <dbReference type="EMBL" id="MDR5589371.1"/>
    </source>
</evidence>
<evidence type="ECO:0000259" key="3">
    <source>
        <dbReference type="PROSITE" id="PS50977"/>
    </source>
</evidence>
<dbReference type="Gene3D" id="1.10.357.10">
    <property type="entry name" value="Tetracycline Repressor, domain 2"/>
    <property type="match status" value="1"/>
</dbReference>
<keyword evidence="5" id="KW-1185">Reference proteome</keyword>
<evidence type="ECO:0000313" key="5">
    <source>
        <dbReference type="Proteomes" id="UP001257234"/>
    </source>
</evidence>
<dbReference type="InterPro" id="IPR001647">
    <property type="entry name" value="HTH_TetR"/>
</dbReference>
<name>A0ABU1EM04_9FLAO</name>
<evidence type="ECO:0000256" key="1">
    <source>
        <dbReference type="ARBA" id="ARBA00023125"/>
    </source>
</evidence>
<dbReference type="RefSeq" id="WP_309560261.1">
    <property type="nucleotide sequence ID" value="NZ_JAVJIU010000001.1"/>
</dbReference>
<dbReference type="EMBL" id="JAVJIU010000001">
    <property type="protein sequence ID" value="MDR5589371.1"/>
    <property type="molecule type" value="Genomic_DNA"/>
</dbReference>
<keyword evidence="1 2" id="KW-0238">DNA-binding</keyword>
<protein>
    <submittedName>
        <fullName evidence="4">TetR/AcrR family transcriptional regulator</fullName>
    </submittedName>
</protein>
<evidence type="ECO:0000256" key="2">
    <source>
        <dbReference type="PROSITE-ProRule" id="PRU00335"/>
    </source>
</evidence>
<dbReference type="InterPro" id="IPR009057">
    <property type="entry name" value="Homeodomain-like_sf"/>
</dbReference>
<accession>A0ABU1EM04</accession>
<organism evidence="4 5">
    <name type="scientific">Christiangramia sediminicola</name>
    <dbReference type="NCBI Taxonomy" id="3073267"/>
    <lineage>
        <taxon>Bacteria</taxon>
        <taxon>Pseudomonadati</taxon>
        <taxon>Bacteroidota</taxon>
        <taxon>Flavobacteriia</taxon>
        <taxon>Flavobacteriales</taxon>
        <taxon>Flavobacteriaceae</taxon>
        <taxon>Christiangramia</taxon>
    </lineage>
</organism>
<feature type="DNA-binding region" description="H-T-H motif" evidence="2">
    <location>
        <begin position="36"/>
        <end position="55"/>
    </location>
</feature>
<sequence length="198" mass="22942">MKKKYLGSGRKNQKLKTRDKILNSTQALLEKKKDITLEEVANHAKISRATIYRYYSNIDILAAEAILDLSTKSSEEIIEEVKDLNLKEAIMHIQKYYNDLAIDHEPGFRKYLSVTLNADQNNKMRGARRKKTILMLLQQREKNMHPDEIEKLANLATVLMGIEPFIVTKDVCHLNNEESKKVLSWGLEQFLEKIIGNR</sequence>
<comment type="caution">
    <text evidence="4">The sequence shown here is derived from an EMBL/GenBank/DDBJ whole genome shotgun (WGS) entry which is preliminary data.</text>
</comment>
<reference evidence="5" key="1">
    <citation type="submission" date="2023-07" db="EMBL/GenBank/DDBJ databases">
        <title>Christiangramia sp. SM2212., a novel bacterium of the family Flavobacteriaceae isolated from the sea sediment.</title>
        <authorList>
            <person name="Wang J."/>
            <person name="Zhang X."/>
        </authorList>
    </citation>
    <scope>NUCLEOTIDE SEQUENCE [LARGE SCALE GENOMIC DNA]</scope>
    <source>
        <strain evidence="5">SM2212</strain>
    </source>
</reference>
<proteinExistence type="predicted"/>
<dbReference type="Proteomes" id="UP001257234">
    <property type="component" value="Unassembled WGS sequence"/>
</dbReference>